<evidence type="ECO:0000313" key="2">
    <source>
        <dbReference type="WBParaSite" id="jg24260"/>
    </source>
</evidence>
<dbReference type="InterPro" id="IPR029044">
    <property type="entry name" value="Nucleotide-diphossugar_trans"/>
</dbReference>
<accession>A0A915DZ89</accession>
<dbReference type="AlphaFoldDB" id="A0A915DZ89"/>
<keyword evidence="1" id="KW-1185">Reference proteome</keyword>
<reference evidence="2" key="1">
    <citation type="submission" date="2022-11" db="UniProtKB">
        <authorList>
            <consortium name="WormBaseParasite"/>
        </authorList>
    </citation>
    <scope>IDENTIFICATION</scope>
</reference>
<organism evidence="1 2">
    <name type="scientific">Ditylenchus dipsaci</name>
    <dbReference type="NCBI Taxonomy" id="166011"/>
    <lineage>
        <taxon>Eukaryota</taxon>
        <taxon>Metazoa</taxon>
        <taxon>Ecdysozoa</taxon>
        <taxon>Nematoda</taxon>
        <taxon>Chromadorea</taxon>
        <taxon>Rhabditida</taxon>
        <taxon>Tylenchina</taxon>
        <taxon>Tylenchomorpha</taxon>
        <taxon>Sphaerularioidea</taxon>
        <taxon>Anguinidae</taxon>
        <taxon>Anguininae</taxon>
        <taxon>Ditylenchus</taxon>
    </lineage>
</organism>
<sequence length="77" mass="8738">MKVRRGDSTQVEKLKYDTGFQNNAFNQYASDLISVHRILPITSDEECKRTTQMICPISVVISLPMRPGLYCGEQCLV</sequence>
<dbReference type="Gene3D" id="3.90.550.10">
    <property type="entry name" value="Spore Coat Polysaccharide Biosynthesis Protein SpsA, Chain A"/>
    <property type="match status" value="1"/>
</dbReference>
<name>A0A915DZ89_9BILA</name>
<evidence type="ECO:0000313" key="1">
    <source>
        <dbReference type="Proteomes" id="UP000887574"/>
    </source>
</evidence>
<protein>
    <submittedName>
        <fullName evidence="2">Uncharacterized protein</fullName>
    </submittedName>
</protein>
<dbReference type="WBParaSite" id="jg24260">
    <property type="protein sequence ID" value="jg24260"/>
    <property type="gene ID" value="jg24260"/>
</dbReference>
<proteinExistence type="predicted"/>
<dbReference type="Proteomes" id="UP000887574">
    <property type="component" value="Unplaced"/>
</dbReference>